<feature type="region of interest" description="Disordered" evidence="1">
    <location>
        <begin position="1"/>
        <end position="48"/>
    </location>
</feature>
<reference evidence="2" key="1">
    <citation type="submission" date="2021-01" db="EMBL/GenBank/DDBJ databases">
        <title>A chromosome-scale assembly of European eel, Anguilla anguilla.</title>
        <authorList>
            <person name="Henkel C."/>
            <person name="Jong-Raadsen S.A."/>
            <person name="Dufour S."/>
            <person name="Weltzien F.-A."/>
            <person name="Palstra A.P."/>
            <person name="Pelster B."/>
            <person name="Spaink H.P."/>
            <person name="Van Den Thillart G.E."/>
            <person name="Jansen H."/>
            <person name="Zahm M."/>
            <person name="Klopp C."/>
            <person name="Cedric C."/>
            <person name="Louis A."/>
            <person name="Berthelot C."/>
            <person name="Parey E."/>
            <person name="Roest Crollius H."/>
            <person name="Montfort J."/>
            <person name="Robinson-Rechavi M."/>
            <person name="Bucao C."/>
            <person name="Bouchez O."/>
            <person name="Gislard M."/>
            <person name="Lluch J."/>
            <person name="Milhes M."/>
            <person name="Lampietro C."/>
            <person name="Lopez Roques C."/>
            <person name="Donnadieu C."/>
            <person name="Braasch I."/>
            <person name="Desvignes T."/>
            <person name="Postlethwait J."/>
            <person name="Bobe J."/>
            <person name="Guiguen Y."/>
            <person name="Dirks R."/>
        </authorList>
    </citation>
    <scope>NUCLEOTIDE SEQUENCE</scope>
    <source>
        <strain evidence="2">Tag_6206</strain>
        <tissue evidence="2">Liver</tissue>
    </source>
</reference>
<organism evidence="2 3">
    <name type="scientific">Anguilla anguilla</name>
    <name type="common">European freshwater eel</name>
    <name type="synonym">Muraena anguilla</name>
    <dbReference type="NCBI Taxonomy" id="7936"/>
    <lineage>
        <taxon>Eukaryota</taxon>
        <taxon>Metazoa</taxon>
        <taxon>Chordata</taxon>
        <taxon>Craniata</taxon>
        <taxon>Vertebrata</taxon>
        <taxon>Euteleostomi</taxon>
        <taxon>Actinopterygii</taxon>
        <taxon>Neopterygii</taxon>
        <taxon>Teleostei</taxon>
        <taxon>Anguilliformes</taxon>
        <taxon>Anguillidae</taxon>
        <taxon>Anguilla</taxon>
    </lineage>
</organism>
<proteinExistence type="predicted"/>
<sequence length="112" mass="12597">MPRPRPGGIAGKRRPRPTPPPPERGDAGLSEALGAADEASGPCGEFRKPTHRRRMTMALHPSPSPNFFPNEEDDAHERLQRLLEERREAARVTMQEVVCPWESANTQSYFPR</sequence>
<name>A0A9D3LL52_ANGAN</name>
<accession>A0A9D3LL52</accession>
<gene>
    <name evidence="2" type="ORF">ANANG_G00297340</name>
</gene>
<protein>
    <submittedName>
        <fullName evidence="2">Uncharacterized protein</fullName>
    </submittedName>
</protein>
<keyword evidence="3" id="KW-1185">Reference proteome</keyword>
<comment type="caution">
    <text evidence="2">The sequence shown here is derived from an EMBL/GenBank/DDBJ whole genome shotgun (WGS) entry which is preliminary data.</text>
</comment>
<dbReference type="Proteomes" id="UP001044222">
    <property type="component" value="Chromosome 17"/>
</dbReference>
<dbReference type="AlphaFoldDB" id="A0A9D3LL52"/>
<evidence type="ECO:0000256" key="1">
    <source>
        <dbReference type="SAM" id="MobiDB-lite"/>
    </source>
</evidence>
<evidence type="ECO:0000313" key="3">
    <source>
        <dbReference type="Proteomes" id="UP001044222"/>
    </source>
</evidence>
<evidence type="ECO:0000313" key="2">
    <source>
        <dbReference type="EMBL" id="KAG5833012.1"/>
    </source>
</evidence>
<dbReference type="EMBL" id="JAFIRN010000017">
    <property type="protein sequence ID" value="KAG5833012.1"/>
    <property type="molecule type" value="Genomic_DNA"/>
</dbReference>